<keyword evidence="4" id="KW-1185">Reference proteome</keyword>
<dbReference type="EMBL" id="JAGGLB010000019">
    <property type="protein sequence ID" value="MBP1993486.1"/>
    <property type="molecule type" value="Genomic_DNA"/>
</dbReference>
<dbReference type="Pfam" id="PF15632">
    <property type="entry name" value="ATPgrasp_Ter"/>
    <property type="match status" value="1"/>
</dbReference>
<keyword evidence="1" id="KW-0547">Nucleotide-binding</keyword>
<reference evidence="3 4" key="1">
    <citation type="submission" date="2021-03" db="EMBL/GenBank/DDBJ databases">
        <title>Genomic Encyclopedia of Type Strains, Phase IV (KMG-IV): sequencing the most valuable type-strain genomes for metagenomic binning, comparative biology and taxonomic classification.</title>
        <authorList>
            <person name="Goeker M."/>
        </authorList>
    </citation>
    <scope>NUCLEOTIDE SEQUENCE [LARGE SCALE GENOMIC DNA]</scope>
    <source>
        <strain evidence="3 4">DSM 26048</strain>
    </source>
</reference>
<sequence>MKKTKIWFNRWFSVAYHYMNWIRDNNEGVEFKFYATHPDIAHMSLQAADHAEVEPVLEPEAYVEFCLEFCERHQIDVFIPRLKMLAIAKQVHRFEQIGTKVMVCSDIPLLESLMEKQKFYESVALTGIMQIPDYHVVQTADQFMIAYQTLTAQGHRVCIKPTNSEGGMGFRVIDPELDELTELFGPINRNITPEHAYRILSSVDHFDDLMVMELLSGFEYSIDCLASASGELLAAVPRRKAGGRLRLMEEVPELIEIAERVAATYKIPFNYNIQMKYNNGIPKLLEINPRMSGGLHVTCLAGVNFPYLAVKLLLGEQVDVQHPNYGILASHIEKSVIMSGVAQKE</sequence>
<accession>A0ABS4J0Z6</accession>
<organism evidence="3 4">
    <name type="scientific">Paenibacillus eucommiae</name>
    <dbReference type="NCBI Taxonomy" id="1355755"/>
    <lineage>
        <taxon>Bacteria</taxon>
        <taxon>Bacillati</taxon>
        <taxon>Bacillota</taxon>
        <taxon>Bacilli</taxon>
        <taxon>Bacillales</taxon>
        <taxon>Paenibacillaceae</taxon>
        <taxon>Paenibacillus</taxon>
    </lineage>
</organism>
<dbReference type="InterPro" id="IPR005479">
    <property type="entry name" value="CPAse_ATP-bd"/>
</dbReference>
<protein>
    <submittedName>
        <fullName evidence="3">Biotin carboxylase</fullName>
    </submittedName>
</protein>
<proteinExistence type="predicted"/>
<dbReference type="Gene3D" id="3.40.50.20">
    <property type="match status" value="1"/>
</dbReference>
<dbReference type="InterPro" id="IPR011761">
    <property type="entry name" value="ATP-grasp"/>
</dbReference>
<dbReference type="PROSITE" id="PS50975">
    <property type="entry name" value="ATP_GRASP"/>
    <property type="match status" value="1"/>
</dbReference>
<dbReference type="PROSITE" id="PS00867">
    <property type="entry name" value="CPSASE_2"/>
    <property type="match status" value="1"/>
</dbReference>
<name>A0ABS4J0Z6_9BACL</name>
<evidence type="ECO:0000313" key="4">
    <source>
        <dbReference type="Proteomes" id="UP001519287"/>
    </source>
</evidence>
<gene>
    <name evidence="3" type="ORF">J2Z66_005108</name>
</gene>
<keyword evidence="1" id="KW-0067">ATP-binding</keyword>
<dbReference type="Proteomes" id="UP001519287">
    <property type="component" value="Unassembled WGS sequence"/>
</dbReference>
<dbReference type="Gene3D" id="3.30.470.20">
    <property type="entry name" value="ATP-grasp fold, B domain"/>
    <property type="match status" value="1"/>
</dbReference>
<comment type="caution">
    <text evidence="3">The sequence shown here is derived from an EMBL/GenBank/DDBJ whole genome shotgun (WGS) entry which is preliminary data.</text>
</comment>
<dbReference type="RefSeq" id="WP_209975365.1">
    <property type="nucleotide sequence ID" value="NZ_JAGGLB010000019.1"/>
</dbReference>
<feature type="domain" description="ATP-grasp" evidence="2">
    <location>
        <begin position="121"/>
        <end position="314"/>
    </location>
</feature>
<dbReference type="PIRSF" id="PIRSF029120">
    <property type="entry name" value="UCP029120"/>
    <property type="match status" value="1"/>
</dbReference>
<dbReference type="InterPro" id="IPR011226">
    <property type="entry name" value="ATP-grasp_fam"/>
</dbReference>
<evidence type="ECO:0000313" key="3">
    <source>
        <dbReference type="EMBL" id="MBP1993486.1"/>
    </source>
</evidence>
<evidence type="ECO:0000259" key="2">
    <source>
        <dbReference type="PROSITE" id="PS50975"/>
    </source>
</evidence>
<evidence type="ECO:0000256" key="1">
    <source>
        <dbReference type="PROSITE-ProRule" id="PRU00409"/>
    </source>
</evidence>
<dbReference type="SUPFAM" id="SSF56059">
    <property type="entry name" value="Glutathione synthetase ATP-binding domain-like"/>
    <property type="match status" value="1"/>
</dbReference>